<keyword evidence="3 6" id="KW-0812">Transmembrane</keyword>
<dbReference type="GO" id="GO:0005886">
    <property type="term" value="C:plasma membrane"/>
    <property type="evidence" value="ECO:0007669"/>
    <property type="project" value="TreeGrafter"/>
</dbReference>
<evidence type="ECO:0000256" key="6">
    <source>
        <dbReference type="SAM" id="Phobius"/>
    </source>
</evidence>
<keyword evidence="4 6" id="KW-1133">Transmembrane helix</keyword>
<feature type="transmembrane region" description="Helical" evidence="6">
    <location>
        <begin position="185"/>
        <end position="205"/>
    </location>
</feature>
<feature type="transmembrane region" description="Helical" evidence="6">
    <location>
        <begin position="351"/>
        <end position="373"/>
    </location>
</feature>
<feature type="transmembrane region" description="Helical" evidence="6">
    <location>
        <begin position="460"/>
        <end position="482"/>
    </location>
</feature>
<feature type="transmembrane region" description="Helical" evidence="6">
    <location>
        <begin position="419"/>
        <end position="439"/>
    </location>
</feature>
<evidence type="ECO:0000256" key="3">
    <source>
        <dbReference type="ARBA" id="ARBA00022692"/>
    </source>
</evidence>
<feature type="transmembrane region" description="Helical" evidence="6">
    <location>
        <begin position="502"/>
        <end position="524"/>
    </location>
</feature>
<dbReference type="InterPro" id="IPR001248">
    <property type="entry name" value="Pur-cyt_permease"/>
</dbReference>
<dbReference type="Gene3D" id="1.10.4160.10">
    <property type="entry name" value="Hydantoin permease"/>
    <property type="match status" value="1"/>
</dbReference>
<evidence type="ECO:0000256" key="4">
    <source>
        <dbReference type="ARBA" id="ARBA00022989"/>
    </source>
</evidence>
<evidence type="ECO:0000256" key="5">
    <source>
        <dbReference type="ARBA" id="ARBA00023136"/>
    </source>
</evidence>
<dbReference type="InterPro" id="IPR045225">
    <property type="entry name" value="Uracil/uridine/allantoin_perm"/>
</dbReference>
<dbReference type="GO" id="GO:0015205">
    <property type="term" value="F:nucleobase transmembrane transporter activity"/>
    <property type="evidence" value="ECO:0007669"/>
    <property type="project" value="TreeGrafter"/>
</dbReference>
<name>A0AAE0WP68_9PEZI</name>
<proteinExistence type="inferred from homology"/>
<evidence type="ECO:0000256" key="2">
    <source>
        <dbReference type="ARBA" id="ARBA00008974"/>
    </source>
</evidence>
<feature type="transmembrane region" description="Helical" evidence="6">
    <location>
        <begin position="97"/>
        <end position="119"/>
    </location>
</feature>
<comment type="similarity">
    <text evidence="2">Belongs to the purine-cytosine permease (2.A.39) family.</text>
</comment>
<accession>A0AAE0WP68</accession>
<evidence type="ECO:0000313" key="8">
    <source>
        <dbReference type="Proteomes" id="UP001274830"/>
    </source>
</evidence>
<dbReference type="Proteomes" id="UP001274830">
    <property type="component" value="Unassembled WGS sequence"/>
</dbReference>
<comment type="caution">
    <text evidence="7">The sequence shown here is derived from an EMBL/GenBank/DDBJ whole genome shotgun (WGS) entry which is preliminary data.</text>
</comment>
<comment type="subcellular location">
    <subcellularLocation>
        <location evidence="1">Membrane</location>
        <topology evidence="1">Multi-pass membrane protein</topology>
    </subcellularLocation>
</comment>
<reference evidence="7" key="1">
    <citation type="submission" date="2023-07" db="EMBL/GenBank/DDBJ databases">
        <title>Black Yeasts Isolated from many extreme environments.</title>
        <authorList>
            <person name="Coleine C."/>
            <person name="Stajich J.E."/>
            <person name="Selbmann L."/>
        </authorList>
    </citation>
    <scope>NUCLEOTIDE SEQUENCE</scope>
    <source>
        <strain evidence="7">CCFEE 5485</strain>
    </source>
</reference>
<dbReference type="EMBL" id="JAUTXT010000015">
    <property type="protein sequence ID" value="KAK3675358.1"/>
    <property type="molecule type" value="Genomic_DNA"/>
</dbReference>
<protein>
    <recommendedName>
        <fullName evidence="9">Allantoin permease</fullName>
    </recommendedName>
</protein>
<sequence>MRFGDNDAKATMAEKTSNLKHAFSSWDAFKDWIQVPDTALDQHGQRQEGRTWSNEDLDPTPPEKRTWRWWNYVIFYWGLSFGNWTLGATMVGIGLNWWQAILTIFLSQTISSIAMFFNSRCASVYHIGYPVVGRSVFGIVGVRAALAIIWYGVQLYSGSALLANMLRAVFGHNYTNIPNHLSSSAGITTAGMLAFFLFWLIHMPFTFFRPYQLRPFFWAKAIIMLPAIWGLFIYCMVETKGNIGLGHLKDTSSVSGSDGWGWFFIWSINAGMGNTATLITNQPDIARWSKTRSGAMWSQLLTNPIAVTLSASLGILSTAAINNKWDLTLWNQWDLLDAILTHHWSAGARTAIFLCAGCWLISILGTNIAANMIPFGSDCTLLFPRYLTIPRGQFLVECLGYAICPWKILASASTFTTFLAGYGLFMASVVAIMICDYFLLTRGNVFISHAYDGSRDNKHYHYTFGVNIQAVIAYIAGIALPFPGFVGTLGPHVSTAAENLGHIGWLLSFFVSFVAYYVLCLVWPTQNQRLVRQMGLRWEEISHRELIAADGTVITESQEGYPDQMSSGTGYEKDARMVQDDVSKGHF</sequence>
<evidence type="ECO:0000313" key="7">
    <source>
        <dbReference type="EMBL" id="KAK3675358.1"/>
    </source>
</evidence>
<keyword evidence="8" id="KW-1185">Reference proteome</keyword>
<gene>
    <name evidence="7" type="ORF">LTR78_004868</name>
</gene>
<evidence type="ECO:0008006" key="9">
    <source>
        <dbReference type="Google" id="ProtNLM"/>
    </source>
</evidence>
<dbReference type="PANTHER" id="PTHR30618:SF0">
    <property type="entry name" value="PURINE-URACIL PERMEASE NCS1"/>
    <property type="match status" value="1"/>
</dbReference>
<dbReference type="PANTHER" id="PTHR30618">
    <property type="entry name" value="NCS1 FAMILY PURINE/PYRIMIDINE TRANSPORTER"/>
    <property type="match status" value="1"/>
</dbReference>
<feature type="transmembrane region" description="Helical" evidence="6">
    <location>
        <begin position="217"/>
        <end position="239"/>
    </location>
</feature>
<feature type="transmembrane region" description="Helical" evidence="6">
    <location>
        <begin position="259"/>
        <end position="279"/>
    </location>
</feature>
<organism evidence="7 8">
    <name type="scientific">Recurvomyces mirabilis</name>
    <dbReference type="NCBI Taxonomy" id="574656"/>
    <lineage>
        <taxon>Eukaryota</taxon>
        <taxon>Fungi</taxon>
        <taxon>Dikarya</taxon>
        <taxon>Ascomycota</taxon>
        <taxon>Pezizomycotina</taxon>
        <taxon>Dothideomycetes</taxon>
        <taxon>Dothideomycetidae</taxon>
        <taxon>Mycosphaerellales</taxon>
        <taxon>Teratosphaeriaceae</taxon>
        <taxon>Recurvomyces</taxon>
    </lineage>
</organism>
<dbReference type="Pfam" id="PF02133">
    <property type="entry name" value="Transp_cyt_pur"/>
    <property type="match status" value="1"/>
</dbReference>
<feature type="transmembrane region" description="Helical" evidence="6">
    <location>
        <begin position="131"/>
        <end position="153"/>
    </location>
</feature>
<keyword evidence="5 6" id="KW-0472">Membrane</keyword>
<evidence type="ECO:0000256" key="1">
    <source>
        <dbReference type="ARBA" id="ARBA00004141"/>
    </source>
</evidence>
<feature type="transmembrane region" description="Helical" evidence="6">
    <location>
        <begin position="69"/>
        <end position="91"/>
    </location>
</feature>
<dbReference type="AlphaFoldDB" id="A0AAE0WP68"/>